<accession>A0AAN9RE44</accession>
<protein>
    <submittedName>
        <fullName evidence="8">Uncharacterized protein</fullName>
    </submittedName>
</protein>
<reference evidence="8 9" key="1">
    <citation type="submission" date="2024-01" db="EMBL/GenBank/DDBJ databases">
        <title>The genomes of 5 underutilized Papilionoideae crops provide insights into root nodulation and disease resistanc.</title>
        <authorList>
            <person name="Jiang F."/>
        </authorList>
    </citation>
    <scope>NUCLEOTIDE SEQUENCE [LARGE SCALE GENOMIC DNA]</scope>
    <source>
        <strain evidence="8">LVBAO_FW01</strain>
        <tissue evidence="8">Leaves</tissue>
    </source>
</reference>
<dbReference type="GO" id="GO:0016020">
    <property type="term" value="C:membrane"/>
    <property type="evidence" value="ECO:0007669"/>
    <property type="project" value="UniProtKB-SubCell"/>
</dbReference>
<sequence>MYLAALVASLCVSTVTRLFGRRLTMICGGVLFLAGAALNAFAQKVWMLIVGRMLLGFGIGCANQVFKKSLSVQNVDAVEYSKRISQIVRASSNFWKQPNQNCPMKYPDAEQHVPVEVGSIFSQGALTGCNFKGQKLFESLVSQLVSLK</sequence>
<dbReference type="AlphaFoldDB" id="A0AAN9RE44"/>
<dbReference type="Pfam" id="PF00083">
    <property type="entry name" value="Sugar_tr"/>
    <property type="match status" value="1"/>
</dbReference>
<keyword evidence="5 7" id="KW-1133">Transmembrane helix</keyword>
<evidence type="ECO:0000256" key="7">
    <source>
        <dbReference type="SAM" id="Phobius"/>
    </source>
</evidence>
<evidence type="ECO:0000256" key="1">
    <source>
        <dbReference type="ARBA" id="ARBA00004370"/>
    </source>
</evidence>
<evidence type="ECO:0000256" key="5">
    <source>
        <dbReference type="ARBA" id="ARBA00022989"/>
    </source>
</evidence>
<evidence type="ECO:0000256" key="2">
    <source>
        <dbReference type="ARBA" id="ARBA00010992"/>
    </source>
</evidence>
<comment type="similarity">
    <text evidence="2">Belongs to the major facilitator superfamily. Sugar transporter (TC 2.A.1.1) family.</text>
</comment>
<dbReference type="Gene3D" id="1.20.1250.20">
    <property type="entry name" value="MFS general substrate transporter like domains"/>
    <property type="match status" value="1"/>
</dbReference>
<keyword evidence="9" id="KW-1185">Reference proteome</keyword>
<name>A0AAN9RE44_CANGL</name>
<dbReference type="PANTHER" id="PTHR23500:SF477">
    <property type="entry name" value="MAJOR FACILITATOR SUPERFAMILY (MFS) PROFILE DOMAIN-CONTAINING PROTEIN"/>
    <property type="match status" value="1"/>
</dbReference>
<evidence type="ECO:0000256" key="6">
    <source>
        <dbReference type="ARBA" id="ARBA00023136"/>
    </source>
</evidence>
<dbReference type="InterPro" id="IPR036259">
    <property type="entry name" value="MFS_trans_sf"/>
</dbReference>
<evidence type="ECO:0000313" key="9">
    <source>
        <dbReference type="Proteomes" id="UP001367508"/>
    </source>
</evidence>
<dbReference type="GO" id="GO:0015144">
    <property type="term" value="F:carbohydrate transmembrane transporter activity"/>
    <property type="evidence" value="ECO:0007669"/>
    <property type="project" value="InterPro"/>
</dbReference>
<keyword evidence="4 7" id="KW-0812">Transmembrane</keyword>
<dbReference type="Proteomes" id="UP001367508">
    <property type="component" value="Unassembled WGS sequence"/>
</dbReference>
<dbReference type="InterPro" id="IPR005828">
    <property type="entry name" value="MFS_sugar_transport-like"/>
</dbReference>
<keyword evidence="3" id="KW-0813">Transport</keyword>
<keyword evidence="6 7" id="KW-0472">Membrane</keyword>
<comment type="subcellular location">
    <subcellularLocation>
        <location evidence="1">Membrane</location>
    </subcellularLocation>
</comment>
<dbReference type="InterPro" id="IPR045262">
    <property type="entry name" value="STP/PLT_plant"/>
</dbReference>
<evidence type="ECO:0000313" key="8">
    <source>
        <dbReference type="EMBL" id="KAK7363273.1"/>
    </source>
</evidence>
<dbReference type="EMBL" id="JAYMYQ010000001">
    <property type="protein sequence ID" value="KAK7363273.1"/>
    <property type="molecule type" value="Genomic_DNA"/>
</dbReference>
<dbReference type="PANTHER" id="PTHR23500">
    <property type="entry name" value="SOLUTE CARRIER FAMILY 2, FACILITATED GLUCOSE TRANSPORTER"/>
    <property type="match status" value="1"/>
</dbReference>
<evidence type="ECO:0000256" key="3">
    <source>
        <dbReference type="ARBA" id="ARBA00022448"/>
    </source>
</evidence>
<gene>
    <name evidence="8" type="ORF">VNO77_05409</name>
</gene>
<organism evidence="8 9">
    <name type="scientific">Canavalia gladiata</name>
    <name type="common">Sword bean</name>
    <name type="synonym">Dolichos gladiatus</name>
    <dbReference type="NCBI Taxonomy" id="3824"/>
    <lineage>
        <taxon>Eukaryota</taxon>
        <taxon>Viridiplantae</taxon>
        <taxon>Streptophyta</taxon>
        <taxon>Embryophyta</taxon>
        <taxon>Tracheophyta</taxon>
        <taxon>Spermatophyta</taxon>
        <taxon>Magnoliopsida</taxon>
        <taxon>eudicotyledons</taxon>
        <taxon>Gunneridae</taxon>
        <taxon>Pentapetalae</taxon>
        <taxon>rosids</taxon>
        <taxon>fabids</taxon>
        <taxon>Fabales</taxon>
        <taxon>Fabaceae</taxon>
        <taxon>Papilionoideae</taxon>
        <taxon>50 kb inversion clade</taxon>
        <taxon>NPAAA clade</taxon>
        <taxon>indigoferoid/millettioid clade</taxon>
        <taxon>Phaseoleae</taxon>
        <taxon>Canavalia</taxon>
    </lineage>
</organism>
<proteinExistence type="inferred from homology"/>
<comment type="caution">
    <text evidence="8">The sequence shown here is derived from an EMBL/GenBank/DDBJ whole genome shotgun (WGS) entry which is preliminary data.</text>
</comment>
<dbReference type="SUPFAM" id="SSF103473">
    <property type="entry name" value="MFS general substrate transporter"/>
    <property type="match status" value="1"/>
</dbReference>
<evidence type="ECO:0000256" key="4">
    <source>
        <dbReference type="ARBA" id="ARBA00022692"/>
    </source>
</evidence>
<feature type="transmembrane region" description="Helical" evidence="7">
    <location>
        <begin position="23"/>
        <end position="42"/>
    </location>
</feature>